<proteinExistence type="predicted"/>
<organism evidence="1 2">
    <name type="scientific">Polysphondylium violaceum</name>
    <dbReference type="NCBI Taxonomy" id="133409"/>
    <lineage>
        <taxon>Eukaryota</taxon>
        <taxon>Amoebozoa</taxon>
        <taxon>Evosea</taxon>
        <taxon>Eumycetozoa</taxon>
        <taxon>Dictyostelia</taxon>
        <taxon>Dictyosteliales</taxon>
        <taxon>Dictyosteliaceae</taxon>
        <taxon>Polysphondylium</taxon>
    </lineage>
</organism>
<dbReference type="Proteomes" id="UP000695562">
    <property type="component" value="Unassembled WGS sequence"/>
</dbReference>
<dbReference type="AlphaFoldDB" id="A0A8J4UZJ9"/>
<reference evidence="1" key="1">
    <citation type="submission" date="2020-01" db="EMBL/GenBank/DDBJ databases">
        <title>Development of genomics and gene disruption for Polysphondylium violaceum indicates a role for the polyketide synthase stlB in stalk morphogenesis.</title>
        <authorList>
            <person name="Narita B."/>
            <person name="Kawabe Y."/>
            <person name="Kin K."/>
            <person name="Saito T."/>
            <person name="Gibbs R."/>
            <person name="Kuspa A."/>
            <person name="Muzny D."/>
            <person name="Queller D."/>
            <person name="Richards S."/>
            <person name="Strassman J."/>
            <person name="Sucgang R."/>
            <person name="Worley K."/>
            <person name="Schaap P."/>
        </authorList>
    </citation>
    <scope>NUCLEOTIDE SEQUENCE</scope>
    <source>
        <strain evidence="1">QSvi11</strain>
    </source>
</reference>
<gene>
    <name evidence="1" type="ORF">CYY_005500</name>
</gene>
<accession>A0A8J4UZJ9</accession>
<protein>
    <submittedName>
        <fullName evidence="1">Uncharacterized protein</fullName>
    </submittedName>
</protein>
<evidence type="ECO:0000313" key="1">
    <source>
        <dbReference type="EMBL" id="KAF2073183.1"/>
    </source>
</evidence>
<evidence type="ECO:0000313" key="2">
    <source>
        <dbReference type="Proteomes" id="UP000695562"/>
    </source>
</evidence>
<keyword evidence="2" id="KW-1185">Reference proteome</keyword>
<dbReference type="EMBL" id="AJWJ01000221">
    <property type="protein sequence ID" value="KAF2073183.1"/>
    <property type="molecule type" value="Genomic_DNA"/>
</dbReference>
<comment type="caution">
    <text evidence="1">The sequence shown here is derived from an EMBL/GenBank/DDBJ whole genome shotgun (WGS) entry which is preliminary data.</text>
</comment>
<sequence>MNNNNIYCLIKQQLTQELEFWKIKNYGNYVEQRTSTTKGWSQKQYIVIGCGKTIIACATLIKGSLYMDSQEKVVTLDDICICALFRYNQHVFNAIVLKSIEWCKSNNSQFIVSSNHFNNNEYVGQLLNFGFKAEKFKYKKHPLTNIIDYDSFLIKAYKLDLTFLVYKDNWLEYTLQCIYKTYREKKDTFYDIDSLEIKQQKKQINQDETNLINNNLLSELIQITNNSNNNKNNNNIAQELNNSFKIYTAREKDERNALIGYLMIKKVNVPIIKYIVPTIRIGLSSVSHSIKNKRFVLQLLYNEFLKDIYVWQKAHILPIWFLISPNLFASHPLKEKGLFEHIEPKHIDINFPIPQQENSTFLSTIPTSAENIQLAHALHNHLESPLIHIDDPFVFKSTSDNIQQEENYHRLFILRLPSTSLSPILLSKL</sequence>
<name>A0A8J4UZJ9_9MYCE</name>